<feature type="compositionally biased region" description="Basic and acidic residues" evidence="1">
    <location>
        <begin position="55"/>
        <end position="64"/>
    </location>
</feature>
<protein>
    <submittedName>
        <fullName evidence="3">Uncharacterized protein</fullName>
    </submittedName>
</protein>
<sequence length="287" mass="31959">MARILLASCIVVIALLSRTFLFYLPSFYLYTTTQCWPRNYQDPKRPTEPACQRDGLTRRSDTKTTAKPRCNTDRPSTSHSPTSEHPPHDNGDHVHNQHCSTIPSAVRSLALASPLPGAIVTSHRLHWLQMLLFGYKNLLHPTSHCSPIYLPGPLRNSRHTHYTRSLHAVYKVEQGTSRNRRSSRLIQIKLPSSISWLWPSTPLTPISKKALISAAQHPGSPIPSYNRDYSLSLLRLLLLVAALLLYAVTIIAAAPAVADCCCRRCVVTTAPVKLSDAVSLARSFEAR</sequence>
<evidence type="ECO:0000313" key="3">
    <source>
        <dbReference type="EMBL" id="KAL0466651.1"/>
    </source>
</evidence>
<reference evidence="3 4" key="1">
    <citation type="submission" date="2023-09" db="EMBL/GenBank/DDBJ databases">
        <title>Multi-omics analysis of a traditional fermented food reveals byproduct-associated fungal strains for waste-to-food upcycling.</title>
        <authorList>
            <consortium name="Lawrence Berkeley National Laboratory"/>
            <person name="Rekdal V.M."/>
            <person name="Villalobos-Escobedo J.M."/>
            <person name="Rodriguez-Valeron N."/>
            <person name="Garcia M.O."/>
            <person name="Vasquez D.P."/>
            <person name="Damayanti I."/>
            <person name="Sorensen P.M."/>
            <person name="Baidoo E.E."/>
            <person name="De Carvalho A.C."/>
            <person name="Riley R."/>
            <person name="Lipzen A."/>
            <person name="He G."/>
            <person name="Yan M."/>
            <person name="Haridas S."/>
            <person name="Daum C."/>
            <person name="Yoshinaga Y."/>
            <person name="Ng V."/>
            <person name="Grigoriev I.V."/>
            <person name="Munk R."/>
            <person name="Nuraida L."/>
            <person name="Wijaya C.H."/>
            <person name="Morales P.-C."/>
            <person name="Keasling J.D."/>
        </authorList>
    </citation>
    <scope>NUCLEOTIDE SEQUENCE [LARGE SCALE GENOMIC DNA]</scope>
    <source>
        <strain evidence="3 4">FGSC 2613</strain>
    </source>
</reference>
<keyword evidence="2" id="KW-0472">Membrane</keyword>
<accession>A0ABR3D1U6</accession>
<proteinExistence type="predicted"/>
<name>A0ABR3D1U6_NEUIN</name>
<evidence type="ECO:0000256" key="2">
    <source>
        <dbReference type="SAM" id="Phobius"/>
    </source>
</evidence>
<feature type="compositionally biased region" description="Basic and acidic residues" evidence="1">
    <location>
        <begin position="85"/>
        <end position="95"/>
    </location>
</feature>
<feature type="transmembrane region" description="Helical" evidence="2">
    <location>
        <begin position="233"/>
        <end position="254"/>
    </location>
</feature>
<dbReference type="EMBL" id="JAVLET010000012">
    <property type="protein sequence ID" value="KAL0466651.1"/>
    <property type="molecule type" value="Genomic_DNA"/>
</dbReference>
<evidence type="ECO:0000256" key="1">
    <source>
        <dbReference type="SAM" id="MobiDB-lite"/>
    </source>
</evidence>
<dbReference type="Proteomes" id="UP001451303">
    <property type="component" value="Unassembled WGS sequence"/>
</dbReference>
<comment type="caution">
    <text evidence="3">The sequence shown here is derived from an EMBL/GenBank/DDBJ whole genome shotgun (WGS) entry which is preliminary data.</text>
</comment>
<keyword evidence="2" id="KW-1133">Transmembrane helix</keyword>
<keyword evidence="2" id="KW-0812">Transmembrane</keyword>
<keyword evidence="4" id="KW-1185">Reference proteome</keyword>
<organism evidence="3 4">
    <name type="scientific">Neurospora intermedia</name>
    <dbReference type="NCBI Taxonomy" id="5142"/>
    <lineage>
        <taxon>Eukaryota</taxon>
        <taxon>Fungi</taxon>
        <taxon>Dikarya</taxon>
        <taxon>Ascomycota</taxon>
        <taxon>Pezizomycotina</taxon>
        <taxon>Sordariomycetes</taxon>
        <taxon>Sordariomycetidae</taxon>
        <taxon>Sordariales</taxon>
        <taxon>Sordariaceae</taxon>
        <taxon>Neurospora</taxon>
    </lineage>
</organism>
<feature type="region of interest" description="Disordered" evidence="1">
    <location>
        <begin position="41"/>
        <end position="97"/>
    </location>
</feature>
<gene>
    <name evidence="3" type="ORF">QR685DRAFT_575271</name>
</gene>
<evidence type="ECO:0000313" key="4">
    <source>
        <dbReference type="Proteomes" id="UP001451303"/>
    </source>
</evidence>